<dbReference type="Pfam" id="PF00096">
    <property type="entry name" value="zf-C2H2"/>
    <property type="match status" value="3"/>
</dbReference>
<keyword evidence="7" id="KW-0539">Nucleus</keyword>
<evidence type="ECO:0000256" key="5">
    <source>
        <dbReference type="ARBA" id="ARBA00023015"/>
    </source>
</evidence>
<organism evidence="10 11">
    <name type="scientific">Conidiobolus coronatus (strain ATCC 28846 / CBS 209.66 / NRRL 28638)</name>
    <name type="common">Delacroixia coronata</name>
    <dbReference type="NCBI Taxonomy" id="796925"/>
    <lineage>
        <taxon>Eukaryota</taxon>
        <taxon>Fungi</taxon>
        <taxon>Fungi incertae sedis</taxon>
        <taxon>Zoopagomycota</taxon>
        <taxon>Entomophthoromycotina</taxon>
        <taxon>Entomophthoromycetes</taxon>
        <taxon>Entomophthorales</taxon>
        <taxon>Ancylistaceae</taxon>
        <taxon>Conidiobolus</taxon>
    </lineage>
</organism>
<evidence type="ECO:0000256" key="4">
    <source>
        <dbReference type="ARBA" id="ARBA00022833"/>
    </source>
</evidence>
<gene>
    <name evidence="10" type="ORF">CONCODRAFT_43675</name>
</gene>
<dbReference type="EMBL" id="KQ964711">
    <property type="protein sequence ID" value="KXN66558.1"/>
    <property type="molecule type" value="Genomic_DNA"/>
</dbReference>
<dbReference type="SMART" id="SM00355">
    <property type="entry name" value="ZnF_C2H2"/>
    <property type="match status" value="10"/>
</dbReference>
<keyword evidence="11" id="KW-1185">Reference proteome</keyword>
<feature type="domain" description="C2H2-type" evidence="9">
    <location>
        <begin position="124"/>
        <end position="153"/>
    </location>
</feature>
<keyword evidence="6" id="KW-0804">Transcription</keyword>
<comment type="subcellular location">
    <subcellularLocation>
        <location evidence="1">Nucleus</location>
    </subcellularLocation>
</comment>
<dbReference type="PANTHER" id="PTHR46179">
    <property type="entry name" value="ZINC FINGER PROTEIN"/>
    <property type="match status" value="1"/>
</dbReference>
<accession>A0A137NV46</accession>
<evidence type="ECO:0000256" key="6">
    <source>
        <dbReference type="ARBA" id="ARBA00023163"/>
    </source>
</evidence>
<evidence type="ECO:0000256" key="8">
    <source>
        <dbReference type="PROSITE-ProRule" id="PRU00042"/>
    </source>
</evidence>
<feature type="domain" description="C2H2-type" evidence="9">
    <location>
        <begin position="154"/>
        <end position="184"/>
    </location>
</feature>
<feature type="domain" description="C2H2-type" evidence="9">
    <location>
        <begin position="94"/>
        <end position="123"/>
    </location>
</feature>
<feature type="domain" description="C2H2-type" evidence="9">
    <location>
        <begin position="181"/>
        <end position="208"/>
    </location>
</feature>
<evidence type="ECO:0000313" key="10">
    <source>
        <dbReference type="EMBL" id="KXN66558.1"/>
    </source>
</evidence>
<dbReference type="GO" id="GO:0008270">
    <property type="term" value="F:zinc ion binding"/>
    <property type="evidence" value="ECO:0007669"/>
    <property type="project" value="UniProtKB-KW"/>
</dbReference>
<dbReference type="InterPro" id="IPR051061">
    <property type="entry name" value="Zinc_finger_trans_reg"/>
</dbReference>
<proteinExistence type="predicted"/>
<protein>
    <recommendedName>
        <fullName evidence="9">C2H2-type domain-containing protein</fullName>
    </recommendedName>
</protein>
<dbReference type="PROSITE" id="PS50157">
    <property type="entry name" value="ZINC_FINGER_C2H2_2"/>
    <property type="match status" value="10"/>
</dbReference>
<dbReference type="GO" id="GO:0006357">
    <property type="term" value="P:regulation of transcription by RNA polymerase II"/>
    <property type="evidence" value="ECO:0007669"/>
    <property type="project" value="TreeGrafter"/>
</dbReference>
<feature type="domain" description="C2H2-type" evidence="9">
    <location>
        <begin position="298"/>
        <end position="328"/>
    </location>
</feature>
<reference evidence="10 11" key="1">
    <citation type="journal article" date="2015" name="Genome Biol. Evol.">
        <title>Phylogenomic analyses indicate that early fungi evolved digesting cell walls of algal ancestors of land plants.</title>
        <authorList>
            <person name="Chang Y."/>
            <person name="Wang S."/>
            <person name="Sekimoto S."/>
            <person name="Aerts A.L."/>
            <person name="Choi C."/>
            <person name="Clum A."/>
            <person name="LaButti K.M."/>
            <person name="Lindquist E.A."/>
            <person name="Yee Ngan C."/>
            <person name="Ohm R.A."/>
            <person name="Salamov A.A."/>
            <person name="Grigoriev I.V."/>
            <person name="Spatafora J.W."/>
            <person name="Berbee M.L."/>
        </authorList>
    </citation>
    <scope>NUCLEOTIDE SEQUENCE [LARGE SCALE GENOMIC DNA]</scope>
    <source>
        <strain evidence="10 11">NRRL 28638</strain>
    </source>
</reference>
<dbReference type="InterPro" id="IPR013087">
    <property type="entry name" value="Znf_C2H2_type"/>
</dbReference>
<keyword evidence="5" id="KW-0805">Transcription regulation</keyword>
<evidence type="ECO:0000256" key="7">
    <source>
        <dbReference type="ARBA" id="ARBA00023242"/>
    </source>
</evidence>
<dbReference type="SUPFAM" id="SSF57667">
    <property type="entry name" value="beta-beta-alpha zinc fingers"/>
    <property type="match status" value="4"/>
</dbReference>
<feature type="domain" description="C2H2-type" evidence="9">
    <location>
        <begin position="3"/>
        <end position="32"/>
    </location>
</feature>
<evidence type="ECO:0000313" key="11">
    <source>
        <dbReference type="Proteomes" id="UP000070444"/>
    </source>
</evidence>
<evidence type="ECO:0000256" key="3">
    <source>
        <dbReference type="ARBA" id="ARBA00022771"/>
    </source>
</evidence>
<dbReference type="AlphaFoldDB" id="A0A137NV46"/>
<sequence length="358" mass="42191">MIFVCEFEDCDKEFDKLSKLRTHERVHRNEKTHKCTFEGCDKAYFHLNHLNRHKLTHKATDEHLFKCEVEDCKANFLTKDHLERHMKTHETSIYKCSFEGCNRVFKKHRHRYNHECKHRGELPYKCTVEGCDKEFLYQSQLNNHQFSHLERNRYLCGEPNCGQSFNKWTEFNTHTKQCHPMKCPVCDKTFTKTSSYKEHIKTHDSERPKLKCSYESCSKEFSTVQNLNFHVRTYHQSTDQFSCPYCFKLCTTKGNMFLHIKSVHNADNEDQPKKRTKMSTVDSLIQTLSGKLDKSYKYQCPAIGCVKLFKRYTSMASHMKRVHNMENDGPVSPPISNCPTPSLAEELLTLPEPEHPTN</sequence>
<feature type="domain" description="C2H2-type" evidence="9">
    <location>
        <begin position="33"/>
        <end position="62"/>
    </location>
</feature>
<evidence type="ECO:0000259" key="9">
    <source>
        <dbReference type="PROSITE" id="PS50157"/>
    </source>
</evidence>
<dbReference type="GO" id="GO:0003712">
    <property type="term" value="F:transcription coregulator activity"/>
    <property type="evidence" value="ECO:0007669"/>
    <property type="project" value="TreeGrafter"/>
</dbReference>
<dbReference type="Proteomes" id="UP000070444">
    <property type="component" value="Unassembled WGS sequence"/>
</dbReference>
<dbReference type="InterPro" id="IPR036236">
    <property type="entry name" value="Znf_C2H2_sf"/>
</dbReference>
<keyword evidence="3 8" id="KW-0863">Zinc-finger</keyword>
<feature type="domain" description="C2H2-type" evidence="9">
    <location>
        <begin position="65"/>
        <end position="89"/>
    </location>
</feature>
<dbReference type="STRING" id="796925.A0A137NV46"/>
<evidence type="ECO:0000256" key="2">
    <source>
        <dbReference type="ARBA" id="ARBA00022723"/>
    </source>
</evidence>
<dbReference type="GO" id="GO:0005634">
    <property type="term" value="C:nucleus"/>
    <property type="evidence" value="ECO:0007669"/>
    <property type="project" value="TreeGrafter"/>
</dbReference>
<feature type="domain" description="C2H2-type" evidence="9">
    <location>
        <begin position="241"/>
        <end position="269"/>
    </location>
</feature>
<dbReference type="PROSITE" id="PS00028">
    <property type="entry name" value="ZINC_FINGER_C2H2_1"/>
    <property type="match status" value="10"/>
</dbReference>
<dbReference type="PANTHER" id="PTHR46179:SF13">
    <property type="entry name" value="C2H2-TYPE DOMAIN-CONTAINING PROTEIN"/>
    <property type="match status" value="1"/>
</dbReference>
<dbReference type="OMA" id="IHDEPAQ"/>
<keyword evidence="2" id="KW-0479">Metal-binding</keyword>
<name>A0A137NV46_CONC2</name>
<dbReference type="Gene3D" id="3.30.160.60">
    <property type="entry name" value="Classic Zinc Finger"/>
    <property type="match status" value="8"/>
</dbReference>
<keyword evidence="4" id="KW-0862">Zinc</keyword>
<evidence type="ECO:0000256" key="1">
    <source>
        <dbReference type="ARBA" id="ARBA00004123"/>
    </source>
</evidence>
<feature type="domain" description="C2H2-type" evidence="9">
    <location>
        <begin position="210"/>
        <end position="240"/>
    </location>
</feature>
<dbReference type="OrthoDB" id="427030at2759"/>